<keyword evidence="2" id="KW-0597">Phosphoprotein</keyword>
<evidence type="ECO:0000256" key="3">
    <source>
        <dbReference type="ARBA" id="ARBA00023180"/>
    </source>
</evidence>
<protein>
    <recommendedName>
        <fullName evidence="6">Strictosidine synthase conserved region domain-containing protein</fullName>
    </recommendedName>
</protein>
<dbReference type="SUPFAM" id="SSF63829">
    <property type="entry name" value="Calcium-dependent phosphotriesterase"/>
    <property type="match status" value="1"/>
</dbReference>
<feature type="domain" description="Strictosidine synthase conserved region" evidence="6">
    <location>
        <begin position="211"/>
        <end position="297"/>
    </location>
</feature>
<organism evidence="7 8">
    <name type="scientific">Coptotermes formosanus</name>
    <name type="common">Formosan subterranean termite</name>
    <dbReference type="NCBI Taxonomy" id="36987"/>
    <lineage>
        <taxon>Eukaryota</taxon>
        <taxon>Metazoa</taxon>
        <taxon>Ecdysozoa</taxon>
        <taxon>Arthropoda</taxon>
        <taxon>Hexapoda</taxon>
        <taxon>Insecta</taxon>
        <taxon>Pterygota</taxon>
        <taxon>Neoptera</taxon>
        <taxon>Polyneoptera</taxon>
        <taxon>Dictyoptera</taxon>
        <taxon>Blattodea</taxon>
        <taxon>Blattoidea</taxon>
        <taxon>Termitoidae</taxon>
        <taxon>Rhinotermitidae</taxon>
        <taxon>Coptotermes</taxon>
    </lineage>
</organism>
<feature type="transmembrane region" description="Helical" evidence="5">
    <location>
        <begin position="56"/>
        <end position="76"/>
    </location>
</feature>
<evidence type="ECO:0000259" key="6">
    <source>
        <dbReference type="Pfam" id="PF03088"/>
    </source>
</evidence>
<feature type="compositionally biased region" description="Basic and acidic residues" evidence="4">
    <location>
        <begin position="453"/>
        <end position="469"/>
    </location>
</feature>
<dbReference type="FunCoup" id="A0A6L2PUN2">
    <property type="interactions" value="714"/>
</dbReference>
<evidence type="ECO:0000313" key="8">
    <source>
        <dbReference type="Proteomes" id="UP000502823"/>
    </source>
</evidence>
<dbReference type="GO" id="GO:0012505">
    <property type="term" value="C:endomembrane system"/>
    <property type="evidence" value="ECO:0007669"/>
    <property type="project" value="TreeGrafter"/>
</dbReference>
<dbReference type="Gene3D" id="2.120.10.30">
    <property type="entry name" value="TolB, C-terminal domain"/>
    <property type="match status" value="1"/>
</dbReference>
<evidence type="ECO:0000256" key="1">
    <source>
        <dbReference type="ARBA" id="ARBA00009191"/>
    </source>
</evidence>
<dbReference type="AlphaFoldDB" id="A0A6L2PUN2"/>
<evidence type="ECO:0000256" key="4">
    <source>
        <dbReference type="SAM" id="MobiDB-lite"/>
    </source>
</evidence>
<sequence length="502" mass="55800">MVPHCFGALIRGFEPRIRAVGDFGYNRLMQLLRVPDVKYTVILVGMGIIRFLGKSLLLGTFVFLLVILIPGLPPYVHFTEFRVAEPLPLKGSLSINALLNNAERLYSGKVYGPEAFADHKGVLYSGIHGGEIVKFVDGKIVPVVKFGESCDGFWEEEKCGRPLGMKFGPDGLLYVVDAYYGLFKVNVNNGAKTQLVSVDEPVEGKTNKIPNAVDVADDGTVYWSTSSCNFRLSDGVFDMLADGSGRLLRHDPKTKKNEVLIDGLHFANGVVLSPAEDFVLVAESTRSRIHRYYLKGPKKGNRDIFIDGLPGLPDNLKSDGQGGFLAALVVLRNETNPLLFQSLGPFPLLRKFIARVLALFQVTFEQIDRIYPNYYTKRMVHWIGHFESARGLSVPGSVVVQLDVDGKIKHSYHNTDGSLSSISEAHWFDGALYLGSPYNTYVGRVKLSFADPQKIKPEQKSEQPKEQQSRKQQQKPPSQPQQEKSTQQQQQQKSPSPTATIK</sequence>
<feature type="compositionally biased region" description="Low complexity" evidence="4">
    <location>
        <begin position="470"/>
        <end position="502"/>
    </location>
</feature>
<comment type="caution">
    <text evidence="7">The sequence shown here is derived from an EMBL/GenBank/DDBJ whole genome shotgun (WGS) entry which is preliminary data.</text>
</comment>
<dbReference type="InParanoid" id="A0A6L2PUN2"/>
<evidence type="ECO:0000256" key="5">
    <source>
        <dbReference type="SAM" id="Phobius"/>
    </source>
</evidence>
<evidence type="ECO:0000256" key="2">
    <source>
        <dbReference type="ARBA" id="ARBA00022553"/>
    </source>
</evidence>
<dbReference type="InterPro" id="IPR018119">
    <property type="entry name" value="Strictosidine_synth_cons-reg"/>
</dbReference>
<dbReference type="Pfam" id="PF20067">
    <property type="entry name" value="SSL_N"/>
    <property type="match status" value="1"/>
</dbReference>
<dbReference type="EMBL" id="BLKM01008935">
    <property type="protein sequence ID" value="GFG35320.1"/>
    <property type="molecule type" value="Genomic_DNA"/>
</dbReference>
<dbReference type="InterPro" id="IPR011042">
    <property type="entry name" value="6-blade_b-propeller_TolB-like"/>
</dbReference>
<evidence type="ECO:0000313" key="7">
    <source>
        <dbReference type="EMBL" id="GFG35320.1"/>
    </source>
</evidence>
<dbReference type="GO" id="GO:0016787">
    <property type="term" value="F:hydrolase activity"/>
    <property type="evidence" value="ECO:0007669"/>
    <property type="project" value="TreeGrafter"/>
</dbReference>
<dbReference type="PANTHER" id="PTHR10426">
    <property type="entry name" value="STRICTOSIDINE SYNTHASE-RELATED"/>
    <property type="match status" value="1"/>
</dbReference>
<keyword evidence="3" id="KW-0325">Glycoprotein</keyword>
<gene>
    <name evidence="7" type="ORF">Cfor_10318</name>
</gene>
<feature type="region of interest" description="Disordered" evidence="4">
    <location>
        <begin position="452"/>
        <end position="502"/>
    </location>
</feature>
<dbReference type="Proteomes" id="UP000502823">
    <property type="component" value="Unassembled WGS sequence"/>
</dbReference>
<dbReference type="Pfam" id="PF03088">
    <property type="entry name" value="Str_synth"/>
    <property type="match status" value="1"/>
</dbReference>
<dbReference type="OrthoDB" id="5307922at2759"/>
<accession>A0A6L2PUN2</accession>
<dbReference type="PANTHER" id="PTHR10426:SF88">
    <property type="entry name" value="ADIPOCYTE PLASMA MEMBRANE-ASSOCIATED PROTEIN HEMOMUCIN-RELATED"/>
    <property type="match status" value="1"/>
</dbReference>
<reference evidence="8" key="1">
    <citation type="submission" date="2020-01" db="EMBL/GenBank/DDBJ databases">
        <title>Draft genome sequence of the Termite Coptotermes fromosanus.</title>
        <authorList>
            <person name="Itakura S."/>
            <person name="Yosikawa Y."/>
            <person name="Umezawa K."/>
        </authorList>
    </citation>
    <scope>NUCLEOTIDE SEQUENCE [LARGE SCALE GENOMIC DNA]</scope>
</reference>
<keyword evidence="8" id="KW-1185">Reference proteome</keyword>
<keyword evidence="5" id="KW-0472">Membrane</keyword>
<keyword evidence="5" id="KW-1133">Transmembrane helix</keyword>
<comment type="similarity">
    <text evidence="1">Belongs to the strictosidine synthase family.</text>
</comment>
<name>A0A6L2PUN2_COPFO</name>
<proteinExistence type="inferred from homology"/>
<keyword evidence="5" id="KW-0812">Transmembrane</keyword>